<reference evidence="1 2" key="1">
    <citation type="journal article" date="2024" name="Nat. Commun.">
        <title>Phylogenomics reveals the evolutionary origins of lichenization in chlorophyte algae.</title>
        <authorList>
            <person name="Puginier C."/>
            <person name="Libourel C."/>
            <person name="Otte J."/>
            <person name="Skaloud P."/>
            <person name="Haon M."/>
            <person name="Grisel S."/>
            <person name="Petersen M."/>
            <person name="Berrin J.G."/>
            <person name="Delaux P.M."/>
            <person name="Dal Grande F."/>
            <person name="Keller J."/>
        </authorList>
    </citation>
    <scope>NUCLEOTIDE SEQUENCE [LARGE SCALE GENOMIC DNA]</scope>
    <source>
        <strain evidence="1 2">SAG 2036</strain>
    </source>
</reference>
<proteinExistence type="predicted"/>
<dbReference type="Proteomes" id="UP001465755">
    <property type="component" value="Unassembled WGS sequence"/>
</dbReference>
<gene>
    <name evidence="1" type="ORF">WJX73_006268</name>
</gene>
<keyword evidence="2" id="KW-1185">Reference proteome</keyword>
<dbReference type="EMBL" id="JALJOQ010000237">
    <property type="protein sequence ID" value="KAK9787993.1"/>
    <property type="molecule type" value="Genomic_DNA"/>
</dbReference>
<name>A0AAW1NIW9_9CHLO</name>
<comment type="caution">
    <text evidence="1">The sequence shown here is derived from an EMBL/GenBank/DDBJ whole genome shotgun (WGS) entry which is preliminary data.</text>
</comment>
<protein>
    <submittedName>
        <fullName evidence="1">Uncharacterized protein</fullName>
    </submittedName>
</protein>
<sequence length="81" mass="9059">MHGDHVLQPLAFVKDESLPFLGKDALLPCGLLYQYFPGQSLEGAYEQIEGQIPTWLILLWSCDIMHSVQQLKDGHDIGHVG</sequence>
<organism evidence="1 2">
    <name type="scientific">Symbiochloris irregularis</name>
    <dbReference type="NCBI Taxonomy" id="706552"/>
    <lineage>
        <taxon>Eukaryota</taxon>
        <taxon>Viridiplantae</taxon>
        <taxon>Chlorophyta</taxon>
        <taxon>core chlorophytes</taxon>
        <taxon>Trebouxiophyceae</taxon>
        <taxon>Trebouxiales</taxon>
        <taxon>Trebouxiaceae</taxon>
        <taxon>Symbiochloris</taxon>
    </lineage>
</organism>
<evidence type="ECO:0000313" key="2">
    <source>
        <dbReference type="Proteomes" id="UP001465755"/>
    </source>
</evidence>
<dbReference type="AlphaFoldDB" id="A0AAW1NIW9"/>
<evidence type="ECO:0000313" key="1">
    <source>
        <dbReference type="EMBL" id="KAK9787993.1"/>
    </source>
</evidence>
<accession>A0AAW1NIW9</accession>